<keyword evidence="2" id="KW-1185">Reference proteome</keyword>
<name>A0AAD6MR40_9EURO</name>
<comment type="caution">
    <text evidence="1">The sequence shown here is derived from an EMBL/GenBank/DDBJ whole genome shotgun (WGS) entry which is preliminary data.</text>
</comment>
<evidence type="ECO:0000313" key="2">
    <source>
        <dbReference type="Proteomes" id="UP001215712"/>
    </source>
</evidence>
<dbReference type="Proteomes" id="UP001215712">
    <property type="component" value="Unassembled WGS sequence"/>
</dbReference>
<proteinExistence type="predicted"/>
<dbReference type="AlphaFoldDB" id="A0AAD6MR40"/>
<protein>
    <submittedName>
        <fullName evidence="1">Uncharacterized protein</fullName>
    </submittedName>
</protein>
<reference evidence="1" key="2">
    <citation type="submission" date="2023-01" db="EMBL/GenBank/DDBJ databases">
        <authorList>
            <person name="Petersen C."/>
        </authorList>
    </citation>
    <scope>NUCLEOTIDE SEQUENCE</scope>
    <source>
        <strain evidence="1">IBT 17514</strain>
    </source>
</reference>
<gene>
    <name evidence="1" type="ORF">N7493_011243</name>
</gene>
<organism evidence="1 2">
    <name type="scientific">Penicillium malachiteum</name>
    <dbReference type="NCBI Taxonomy" id="1324776"/>
    <lineage>
        <taxon>Eukaryota</taxon>
        <taxon>Fungi</taxon>
        <taxon>Dikarya</taxon>
        <taxon>Ascomycota</taxon>
        <taxon>Pezizomycotina</taxon>
        <taxon>Eurotiomycetes</taxon>
        <taxon>Eurotiomycetidae</taxon>
        <taxon>Eurotiales</taxon>
        <taxon>Aspergillaceae</taxon>
        <taxon>Penicillium</taxon>
    </lineage>
</organism>
<evidence type="ECO:0000313" key="1">
    <source>
        <dbReference type="EMBL" id="KAJ5704105.1"/>
    </source>
</evidence>
<accession>A0AAD6MR40</accession>
<reference evidence="1" key="1">
    <citation type="journal article" date="2023" name="IMA Fungus">
        <title>Comparative genomic study of the Penicillium genus elucidates a diverse pangenome and 15 lateral gene transfer events.</title>
        <authorList>
            <person name="Petersen C."/>
            <person name="Sorensen T."/>
            <person name="Nielsen M.R."/>
            <person name="Sondergaard T.E."/>
            <person name="Sorensen J.L."/>
            <person name="Fitzpatrick D.A."/>
            <person name="Frisvad J.C."/>
            <person name="Nielsen K.L."/>
        </authorList>
    </citation>
    <scope>NUCLEOTIDE SEQUENCE</scope>
    <source>
        <strain evidence="1">IBT 17514</strain>
    </source>
</reference>
<sequence>MSFYILQRTFLPPESIRLGRFVRDIEEPSSDFLDPDVGVSEENIILQSHVDYSEVLHHSKEKTFKAMLTSLVSSSRTKNNKSRTQIHTDQMNTYQLSNSGTWFRSAVLSEDTRKWIKESIDSGDDM</sequence>
<dbReference type="EMBL" id="JAQJAN010000020">
    <property type="protein sequence ID" value="KAJ5704105.1"/>
    <property type="molecule type" value="Genomic_DNA"/>
</dbReference>